<gene>
    <name evidence="2" type="ORF">Ahu01nite_093840</name>
</gene>
<proteinExistence type="predicted"/>
<reference evidence="2 3" key="1">
    <citation type="submission" date="2021-01" db="EMBL/GenBank/DDBJ databases">
        <title>Whole genome shotgun sequence of Actinoplanes humidus NBRC 14915.</title>
        <authorList>
            <person name="Komaki H."/>
            <person name="Tamura T."/>
        </authorList>
    </citation>
    <scope>NUCLEOTIDE SEQUENCE [LARGE SCALE GENOMIC DNA]</scope>
    <source>
        <strain evidence="2 3">NBRC 14915</strain>
    </source>
</reference>
<sequence>MLDRVEFAVGGAREAERIRPAGRASLVVMDPRIASAAASVVWIPLVAKAGLAKPGPARPGPARPGPARPGPARPGPARRGATTWCRRSAFAVGQSVTGALMRPEAFFWWMTA</sequence>
<dbReference type="Proteomes" id="UP000603200">
    <property type="component" value="Unassembled WGS sequence"/>
</dbReference>
<comment type="caution">
    <text evidence="2">The sequence shown here is derived from an EMBL/GenBank/DDBJ whole genome shotgun (WGS) entry which is preliminary data.</text>
</comment>
<evidence type="ECO:0000313" key="3">
    <source>
        <dbReference type="Proteomes" id="UP000603200"/>
    </source>
</evidence>
<keyword evidence="3" id="KW-1185">Reference proteome</keyword>
<accession>A0ABQ4A5Z9</accession>
<protein>
    <submittedName>
        <fullName evidence="2">Uncharacterized protein</fullName>
    </submittedName>
</protein>
<evidence type="ECO:0000256" key="1">
    <source>
        <dbReference type="SAM" id="MobiDB-lite"/>
    </source>
</evidence>
<dbReference type="EMBL" id="BOMN01000140">
    <property type="protein sequence ID" value="GIE26282.1"/>
    <property type="molecule type" value="Genomic_DNA"/>
</dbReference>
<evidence type="ECO:0000313" key="2">
    <source>
        <dbReference type="EMBL" id="GIE26282.1"/>
    </source>
</evidence>
<name>A0ABQ4A5Z9_9ACTN</name>
<feature type="compositionally biased region" description="Pro residues" evidence="1">
    <location>
        <begin position="56"/>
        <end position="74"/>
    </location>
</feature>
<organism evidence="2 3">
    <name type="scientific">Winogradskya humida</name>
    <dbReference type="NCBI Taxonomy" id="113566"/>
    <lineage>
        <taxon>Bacteria</taxon>
        <taxon>Bacillati</taxon>
        <taxon>Actinomycetota</taxon>
        <taxon>Actinomycetes</taxon>
        <taxon>Micromonosporales</taxon>
        <taxon>Micromonosporaceae</taxon>
        <taxon>Winogradskya</taxon>
    </lineage>
</organism>
<feature type="region of interest" description="Disordered" evidence="1">
    <location>
        <begin position="52"/>
        <end position="81"/>
    </location>
</feature>